<accession>A0A8J7TSN5</accession>
<protein>
    <submittedName>
        <fullName evidence="3">Glycosyltransferase family 4 protein</fullName>
    </submittedName>
</protein>
<proteinExistence type="predicted"/>
<dbReference type="SUPFAM" id="SSF53756">
    <property type="entry name" value="UDP-Glycosyltransferase/glycogen phosphorylase"/>
    <property type="match status" value="1"/>
</dbReference>
<dbReference type="PANTHER" id="PTHR12526:SF638">
    <property type="entry name" value="SPORE COAT PROTEIN SA"/>
    <property type="match status" value="1"/>
</dbReference>
<comment type="caution">
    <text evidence="3">The sequence shown here is derived from an EMBL/GenBank/DDBJ whole genome shotgun (WGS) entry which is preliminary data.</text>
</comment>
<dbReference type="AlphaFoldDB" id="A0A8J7TSN5"/>
<dbReference type="EMBL" id="JAFKGL010000011">
    <property type="protein sequence ID" value="MBN9412541.1"/>
    <property type="molecule type" value="Genomic_DNA"/>
</dbReference>
<dbReference type="Proteomes" id="UP000664414">
    <property type="component" value="Unassembled WGS sequence"/>
</dbReference>
<evidence type="ECO:0000313" key="3">
    <source>
        <dbReference type="EMBL" id="MBN9412541.1"/>
    </source>
</evidence>
<reference evidence="3" key="1">
    <citation type="submission" date="2021-02" db="EMBL/GenBank/DDBJ databases">
        <title>Thiocyanate and organic carbon inputs drive convergent selection for specific autotrophic Afipia and Thiobacillus strains within complex microbiomes.</title>
        <authorList>
            <person name="Huddy R.J."/>
            <person name="Sachdeva R."/>
            <person name="Kadzinga F."/>
            <person name="Kantor R.S."/>
            <person name="Harrison S.T.L."/>
            <person name="Banfield J.F."/>
        </authorList>
    </citation>
    <scope>NUCLEOTIDE SEQUENCE</scope>
    <source>
        <strain evidence="3">SCN18_10_11_15_R4_P_38_20</strain>
    </source>
</reference>
<dbReference type="PANTHER" id="PTHR12526">
    <property type="entry name" value="GLYCOSYLTRANSFERASE"/>
    <property type="match status" value="1"/>
</dbReference>
<name>A0A8J7TSN5_9PROT</name>
<sequence length="379" mass="43261">MSKKSKRLLYFVSEDWYFCTHRLPLAKAALAAGYEVFLITCVSYCQEQIEEAGIKLIPLHHFNRSSGNLKTEFLIFKELNQIYKNISPDLVHHVAMKPVIYGSLIAWLNKIPRIINAFGGLGHLFTHPNLKTQVLREGIQIILKILLNRPTSTLILQNEDDAKLLLDRQVIKKDHLVIIKGVGVNTQIFSFQEESKIDEKKGPIISFVSRMLKDKGILELIEAIRILRSQQLKAQFHFWGDIDPLNPSSITCHDLNNWQKEGLITWHGPTKEVASVYHKSHLIVLPSYREGLPKTLLEAASCGRAIITTDVPGCREIIQNKKNGLLVPARNYEALAEALQELITNPSLRKKMGKQGRQMIECHFLEETIIQQTLQLYLF</sequence>
<evidence type="ECO:0000313" key="4">
    <source>
        <dbReference type="Proteomes" id="UP000664414"/>
    </source>
</evidence>
<dbReference type="InterPro" id="IPR028098">
    <property type="entry name" value="Glyco_trans_4-like_N"/>
</dbReference>
<evidence type="ECO:0000259" key="1">
    <source>
        <dbReference type="Pfam" id="PF00534"/>
    </source>
</evidence>
<gene>
    <name evidence="3" type="ORF">J0H12_01260</name>
</gene>
<feature type="domain" description="Glycosyltransferase subfamily 4-like N-terminal" evidence="2">
    <location>
        <begin position="7"/>
        <end position="154"/>
    </location>
</feature>
<dbReference type="GO" id="GO:0016757">
    <property type="term" value="F:glycosyltransferase activity"/>
    <property type="evidence" value="ECO:0007669"/>
    <property type="project" value="InterPro"/>
</dbReference>
<dbReference type="Pfam" id="PF13477">
    <property type="entry name" value="Glyco_trans_4_2"/>
    <property type="match status" value="1"/>
</dbReference>
<organism evidence="3 4">
    <name type="scientific">Candidatus Paracaedimonas acanthamoebae</name>
    <dbReference type="NCBI Taxonomy" id="244581"/>
    <lineage>
        <taxon>Bacteria</taxon>
        <taxon>Pseudomonadati</taxon>
        <taxon>Pseudomonadota</taxon>
        <taxon>Alphaproteobacteria</taxon>
        <taxon>Holosporales</taxon>
        <taxon>Caedimonadaceae</taxon>
        <taxon>Candidatus Paracaedimonas</taxon>
    </lineage>
</organism>
<feature type="domain" description="Glycosyl transferase family 1" evidence="1">
    <location>
        <begin position="198"/>
        <end position="359"/>
    </location>
</feature>
<dbReference type="Pfam" id="PF00534">
    <property type="entry name" value="Glycos_transf_1"/>
    <property type="match status" value="1"/>
</dbReference>
<dbReference type="Gene3D" id="3.40.50.2000">
    <property type="entry name" value="Glycogen Phosphorylase B"/>
    <property type="match status" value="2"/>
</dbReference>
<evidence type="ECO:0000259" key="2">
    <source>
        <dbReference type="Pfam" id="PF13477"/>
    </source>
</evidence>
<dbReference type="InterPro" id="IPR001296">
    <property type="entry name" value="Glyco_trans_1"/>
</dbReference>
<dbReference type="CDD" id="cd03808">
    <property type="entry name" value="GT4_CapM-like"/>
    <property type="match status" value="1"/>
</dbReference>